<reference evidence="2" key="1">
    <citation type="submission" date="2021-01" db="EMBL/GenBank/DDBJ databases">
        <authorList>
            <person name="Corre E."/>
            <person name="Pelletier E."/>
            <person name="Niang G."/>
            <person name="Scheremetjew M."/>
            <person name="Finn R."/>
            <person name="Kale V."/>
            <person name="Holt S."/>
            <person name="Cochrane G."/>
            <person name="Meng A."/>
            <person name="Brown T."/>
            <person name="Cohen L."/>
        </authorList>
    </citation>
    <scope>NUCLEOTIDE SEQUENCE</scope>
    <source>
        <strain evidence="2">WS</strain>
    </source>
</reference>
<feature type="compositionally biased region" description="Polar residues" evidence="1">
    <location>
        <begin position="693"/>
        <end position="706"/>
    </location>
</feature>
<feature type="region of interest" description="Disordered" evidence="1">
    <location>
        <begin position="1767"/>
        <end position="1787"/>
    </location>
</feature>
<accession>A0A7S1PFL0</accession>
<evidence type="ECO:0000313" key="2">
    <source>
        <dbReference type="EMBL" id="CAD9080845.1"/>
    </source>
</evidence>
<evidence type="ECO:0000256" key="1">
    <source>
        <dbReference type="SAM" id="MobiDB-lite"/>
    </source>
</evidence>
<dbReference type="GO" id="GO:0005777">
    <property type="term" value="C:peroxisome"/>
    <property type="evidence" value="ECO:0007669"/>
    <property type="project" value="InterPro"/>
</dbReference>
<dbReference type="PANTHER" id="PTHR14918">
    <property type="entry name" value="KICSTOR COMPLEX PROTEIN SZT2"/>
    <property type="match status" value="1"/>
</dbReference>
<proteinExistence type="predicted"/>
<feature type="region of interest" description="Disordered" evidence="1">
    <location>
        <begin position="241"/>
        <end position="277"/>
    </location>
</feature>
<gene>
    <name evidence="2" type="ORF">PCOS0759_LOCUS4085</name>
</gene>
<feature type="compositionally biased region" description="Polar residues" evidence="1">
    <location>
        <begin position="263"/>
        <end position="277"/>
    </location>
</feature>
<feature type="region of interest" description="Disordered" evidence="1">
    <location>
        <begin position="1"/>
        <end position="23"/>
    </location>
</feature>
<organism evidence="2">
    <name type="scientific">Percolomonas cosmopolitus</name>
    <dbReference type="NCBI Taxonomy" id="63605"/>
    <lineage>
        <taxon>Eukaryota</taxon>
        <taxon>Discoba</taxon>
        <taxon>Heterolobosea</taxon>
        <taxon>Tetramitia</taxon>
        <taxon>Eutetramitia</taxon>
        <taxon>Percolomonadidae</taxon>
        <taxon>Percolomonas</taxon>
    </lineage>
</organism>
<dbReference type="EMBL" id="HBGD01004921">
    <property type="protein sequence ID" value="CAD9080845.1"/>
    <property type="molecule type" value="Transcribed_RNA"/>
</dbReference>
<dbReference type="InterPro" id="IPR033228">
    <property type="entry name" value="SZT2"/>
</dbReference>
<protein>
    <submittedName>
        <fullName evidence="2">Uncharacterized protein</fullName>
    </submittedName>
</protein>
<sequence>MTPSLRRTHALSPTSGAPSMGLNNKGDAFGSVDKFQEYKLRSNRLDTLLKLRICQGFRVDRVNFHKKRVETSNEFAKPETIHMRFLFRPNVHVEYVVKMSRDNANTADNSSRHDAFSLSVQSNKVLNIEIYLHSTRTFLEQHKKASKRIKAKNAKPSDLISKHLLDFIATILSQDQAAEKLHTFSEQGLNYLNKRNTPTTFSIIKNKYVQEHSAWFAEEDIPLLIRIPDGGREFVMRQMVPKNHDTLPGRDYTSTKTLHLPSQPGSTTGSLRNSLSTESLSQSAQTSTYSQQSCVGHITKFLDSFTSAKVRDNMYIIFLKREDAQKEYSNFVTVKRDNDRSLELGFCILKLTWHSMSIGSLLLRFFNIPREQRFSKKLEIENRLLKIENISLERRHLVRVFSHLPCNVDDLQQYYVQLYNRTPHFSSYMHHKKWMWTMSENSSSVSSILTLIFAKRLREGFQVVSRTDHTAVFLKKIPLKTLARRTQECSLFYCAHFAQNVDQIITEYWLEPLCGHYDNSPATMPNADGSEAPTKTDIEEIELREHIEKHFLVCDSDIISIFCTFDTIWNECQKISPHISSSATVHSDTSVSSASRDQTTIPFNVGGLWKRSTRHAISLPLLEAHEDNELLLRRLHNVVQLTNSVEISTRGVVWDDEANASSTTEQKQFEDPPTVGSHKNSRFLSTSKHRRQSSLTMSHSFSNSDLLTPEDDNFSPPPSPSTPRSSKQSSEVAVPPISFCRTARCYARVTGESNTRFLLTFVPTTVSPKATSVQVVVCECSQQQFFSLENIKTCESPLALFEDSSSSHGTLLAIGSETEFDDSYYHYQHFITETHAHSVTFGLFKSMQKNPSIPIPLLKASVETCVEYAVEIDMSELIESILLSKDYFYNTVAEYECPHDEMSKYFEYLIKKHFMLPEGSEYHFVLREKTDKNASTILSSSNLCLNEFEDVGEELAVENKSDQDNNVLSPNSERLDIITKKSDFFSDTSSNSYNVHQELLSNATKNVALPAFFRMECRVSAPNTEFASSPSSLYSLLPSEHVHNFPTAIIPIEKARQFLLAEQRFENSEQWLRHQLGASSNKSTLKLILISLPPDKFQLVENNCEPHDAGVVRNMLNSHESNRFSYCASNFHFATHDEMGTLDDDMGDETGSALDIAYLPPNLRKLMLRTKRKIQALISKEIINCCLHTSPLSTYILEKVKHHLENLPPQCYGTTPHDLKFVDPVQGPILFDSELTKYKNDKIQILKLGTDYVIKMKRPVNQRPSYYAWHDQHLNDDDYKQNKATIRHSASHPDLLGSDDIIFSPDGTSSEELFSSKEGSVTDEIFDHFNTVDETPYWLIMTVSRNKCSVLFYSPFPITQTQRLFVRDSVQQAITEVNRRVNTLILLNDLHETRVCSDLLLPPSVEDAQIFTEMEISRYDKVNAEDFESGTFKCALVHQLSVGLHSRLSPDIAMKQLGKTVFFSFEVLNRHNVYVCRERNGRVFYIRLAEHHDTDGMHALHVQNKPLSLSRVGNMLSMKKIEEMHSNVDSGSNKVSSGDVRLMIEVYGVDPPSSKITEQLMDSVKNKLSTLNLEILSDLLSKNRRFKLTLADIEYLRPLDAPGDAFAYATIPDFVENQFLFMLFLRQNMSYLNQLRLELSAQVEKDLGYHSPSQTEDDDEFPDYIDFKSLFFSFLYNFKTFERITNEVSIGQGIACIHLTPVNKDKEILTHFPVEKDELRTRLELNWSNVKPRKERVDWNDSNAYPLPLNSMFSSRYNSDDDASLADMDDASIGENSPLDQSSDKNLPQHKNNGLQLLFEIWAKGEVNADALIDRLVLSINHTLCDYLLELNLFSQTLTEQNVSAFLDPFSKIVQRASDLQSPSVNRISFHIFLPKWIMSEFVEHIFSIVKEFEPPLNTKLFKLKEGDDISSPQYAIVGGQFAPRKLQTHENNNEFAQIAFHGSTQFLYGQTLRFVRNCCVVITVSTTNLTIMTYNMRRSRFDDLHGRLNRYMSFTKCRQLLLNSIMHQKLGLFFHSNQRNLSSLIDVQDQVTTKQNIDFKLNLRDVDHLVFSNMKLTTKAKHPPGSQLSGANPHLSLKNRPHLQRHQRSAGGYDQRMVVASSGQIPVQSPDGAHPLSPTDTDPRKKGLNTSKPFNLLLRGIYFTESEIRSPAPTEEPLKFHGRQFKHIIAKNHQETVEKSRVSRIYNYWGKSSLTPANTFSKLSAKDLAIIKKTSRLFHFCRSPFFFNEMRQVIFDPSFLDNIDNMRVIQNKDTDIQMRREIVLHVQLQRSFIDEYSQYLREHLNITENIKERNDSPNACLLQVDGQIFNATKVTVYFQKIIHGGVLLLELCFESVFCSLNMYVSDLYERRNQYKVGLATQKQSRTQFLQHTGHVKHDLHVNSFLYDFHLRKFYQYVVHPEEQFPTIDIVDVLTDFEKYHESPPIYSRNMLAFVRLEESIRIPRDASTKQFFTYIRRYADRYSVDEKKYRKINNAIVIPPAESIKTEYRYLTVVTLNDTKRTATPHASSADLGGDLLSSYHEEVTLQLDLHIICLKDVVPCQPARIEKEKTDLSKLLVDVQEHVMDSINNLVNDTLVLFRLDILWQLTCEKKISPHYFSQLVNMCKRTDAADMFDTSLNSLSVAKDVAWNVLLPEFCKRNSLSFQLETADMIQHLIVLNRECPHIFLDVEYHTSENQISMYLCEKQLSDMHFDDTEDDEQAQFLFEEGSTVAVRKHSDQEDSSIPIEEDILEEPVRLPSEHVCVMVDHFVNEICFMTWELIVKGA</sequence>
<feature type="compositionally biased region" description="Polar residues" evidence="1">
    <location>
        <begin position="1"/>
        <end position="17"/>
    </location>
</feature>
<feature type="region of interest" description="Disordered" evidence="1">
    <location>
        <begin position="2106"/>
        <end position="2130"/>
    </location>
</feature>
<feature type="region of interest" description="Disordered" evidence="1">
    <location>
        <begin position="658"/>
        <end position="730"/>
    </location>
</feature>
<dbReference type="PANTHER" id="PTHR14918:SF3">
    <property type="entry name" value="KICSTOR COMPLEX PROTEIN SZT2"/>
    <property type="match status" value="1"/>
</dbReference>
<name>A0A7S1PFL0_9EUKA</name>
<feature type="compositionally biased region" description="Polar residues" evidence="1">
    <location>
        <begin position="1774"/>
        <end position="1787"/>
    </location>
</feature>